<dbReference type="InterPro" id="IPR015255">
    <property type="entry name" value="Vitellinogen_open_b-sht"/>
</dbReference>
<dbReference type="GO" id="GO:0050750">
    <property type="term" value="F:low-density lipoprotein particle receptor binding"/>
    <property type="evidence" value="ECO:0007669"/>
    <property type="project" value="TreeGrafter"/>
</dbReference>
<dbReference type="SUPFAM" id="SSF48431">
    <property type="entry name" value="Lipovitellin-phosvitin complex, superhelical domain"/>
    <property type="match status" value="1"/>
</dbReference>
<dbReference type="AlphaFoldDB" id="A0A667XTU7"/>
<keyword evidence="11" id="KW-0427">LDL</keyword>
<evidence type="ECO:0000256" key="18">
    <source>
        <dbReference type="ARBA" id="ARBA00023313"/>
    </source>
</evidence>
<keyword evidence="9" id="KW-0358">Heparin-binding</keyword>
<dbReference type="GO" id="GO:0008203">
    <property type="term" value="P:cholesterol metabolic process"/>
    <property type="evidence" value="ECO:0007669"/>
    <property type="project" value="UniProtKB-KW"/>
</dbReference>
<dbReference type="PANTHER" id="PTHR13769">
    <property type="entry name" value="APOLIPOPROTEIN B"/>
    <property type="match status" value="1"/>
</dbReference>
<keyword evidence="7" id="KW-0964">Secreted</keyword>
<evidence type="ECO:0000256" key="3">
    <source>
        <dbReference type="ARBA" id="ARBA00004613"/>
    </source>
</evidence>
<dbReference type="GO" id="GO:0005737">
    <property type="term" value="C:cytoplasm"/>
    <property type="evidence" value="ECO:0007669"/>
    <property type="project" value="UniProtKB-SubCell"/>
</dbReference>
<proteinExistence type="predicted"/>
<dbReference type="Gene3D" id="2.20.50.20">
    <property type="entry name" value="Lipovitellin. Chain A, domain 3"/>
    <property type="match status" value="1"/>
</dbReference>
<keyword evidence="10" id="KW-0551">Lipid droplet</keyword>
<keyword evidence="5" id="KW-0963">Cytoplasm</keyword>
<evidence type="ECO:0000256" key="1">
    <source>
        <dbReference type="ARBA" id="ARBA00004496"/>
    </source>
</evidence>
<dbReference type="Proteomes" id="UP000472263">
    <property type="component" value="Chromosome 24"/>
</dbReference>
<keyword evidence="6" id="KW-0162">Chylomicron</keyword>
<evidence type="ECO:0000256" key="14">
    <source>
        <dbReference type="ARBA" id="ARBA00023098"/>
    </source>
</evidence>
<dbReference type="InterPro" id="IPR052418">
    <property type="entry name" value="Apolipoprotein_B"/>
</dbReference>
<evidence type="ECO:0000256" key="12">
    <source>
        <dbReference type="ARBA" id="ARBA00022729"/>
    </source>
</evidence>
<keyword evidence="16" id="KW-0325">Glycoprotein</keyword>
<keyword evidence="8" id="KW-0153">Cholesterol metabolism</keyword>
<reference evidence="21" key="3">
    <citation type="submission" date="2025-09" db="UniProtKB">
        <authorList>
            <consortium name="Ensembl"/>
        </authorList>
    </citation>
    <scope>IDENTIFICATION</scope>
</reference>
<dbReference type="Gene3D" id="1.25.10.20">
    <property type="entry name" value="Vitellinogen, superhelical"/>
    <property type="match status" value="1"/>
</dbReference>
<accession>A0A667XTU7</accession>
<dbReference type="InterPro" id="IPR001747">
    <property type="entry name" value="Vitellogenin_N"/>
</dbReference>
<comment type="subcellular location">
    <subcellularLocation>
        <location evidence="1">Cytoplasm</location>
    </subcellularLocation>
    <subcellularLocation>
        <location evidence="2">Lipid droplet</location>
    </subcellularLocation>
    <subcellularLocation>
        <location evidence="3">Secreted</location>
    </subcellularLocation>
</comment>
<dbReference type="GO" id="GO:0120020">
    <property type="term" value="F:cholesterol transfer activity"/>
    <property type="evidence" value="ECO:0007669"/>
    <property type="project" value="TreeGrafter"/>
</dbReference>
<evidence type="ECO:0000256" key="2">
    <source>
        <dbReference type="ARBA" id="ARBA00004502"/>
    </source>
</evidence>
<feature type="domain" description="Vitellogenin" evidence="20">
    <location>
        <begin position="45"/>
        <end position="629"/>
    </location>
</feature>
<keyword evidence="17" id="KW-0753">Steroid metabolism</keyword>
<dbReference type="Pfam" id="PF01347">
    <property type="entry name" value="Vitellogenin_N"/>
    <property type="match status" value="2"/>
</dbReference>
<evidence type="ECO:0000256" key="5">
    <source>
        <dbReference type="ARBA" id="ARBA00022490"/>
    </source>
</evidence>
<keyword evidence="14" id="KW-0443">Lipid metabolism</keyword>
<comment type="caution">
    <text evidence="19">Lacks conserved residue(s) required for the propagation of feature annotation.</text>
</comment>
<evidence type="ECO:0000256" key="9">
    <source>
        <dbReference type="ARBA" id="ARBA00022674"/>
    </source>
</evidence>
<evidence type="ECO:0000256" key="8">
    <source>
        <dbReference type="ARBA" id="ARBA00022548"/>
    </source>
</evidence>
<evidence type="ECO:0000256" key="13">
    <source>
        <dbReference type="ARBA" id="ARBA00023055"/>
    </source>
</evidence>
<keyword evidence="18" id="KW-0850">VLDL</keyword>
<keyword evidence="12" id="KW-0732">Signal</keyword>
<dbReference type="GO" id="GO:0034362">
    <property type="term" value="C:low-density lipoprotein particle"/>
    <property type="evidence" value="ECO:0007669"/>
    <property type="project" value="UniProtKB-KW"/>
</dbReference>
<keyword evidence="22" id="KW-1185">Reference proteome</keyword>
<dbReference type="GO" id="GO:0006642">
    <property type="term" value="P:triglyceride mobilization"/>
    <property type="evidence" value="ECO:0007669"/>
    <property type="project" value="TreeGrafter"/>
</dbReference>
<dbReference type="GO" id="GO:0042953">
    <property type="term" value="P:lipoprotein transport"/>
    <property type="evidence" value="ECO:0007669"/>
    <property type="project" value="TreeGrafter"/>
</dbReference>
<evidence type="ECO:0000256" key="4">
    <source>
        <dbReference type="ARBA" id="ARBA00022448"/>
    </source>
</evidence>
<dbReference type="GeneTree" id="ENSGT00590000083139"/>
<evidence type="ECO:0000256" key="6">
    <source>
        <dbReference type="ARBA" id="ARBA00022513"/>
    </source>
</evidence>
<dbReference type="SUPFAM" id="SSF56968">
    <property type="entry name" value="Lipovitellin-phosvitin complex, beta-sheet shell regions"/>
    <property type="match status" value="2"/>
</dbReference>
<name>A0A667XTU7_9TELE</name>
<dbReference type="InterPro" id="IPR011030">
    <property type="entry name" value="Lipovitellin_superhlx_dom"/>
</dbReference>
<dbReference type="Pfam" id="PF09172">
    <property type="entry name" value="Vit_open_b-sht"/>
    <property type="match status" value="1"/>
</dbReference>
<dbReference type="SMART" id="SM01169">
    <property type="entry name" value="DUF1943"/>
    <property type="match status" value="1"/>
</dbReference>
<dbReference type="InterPro" id="IPR015817">
    <property type="entry name" value="Vitellinogen_open_b-sht_sub1"/>
</dbReference>
<evidence type="ECO:0000256" key="16">
    <source>
        <dbReference type="ARBA" id="ARBA00023180"/>
    </source>
</evidence>
<dbReference type="SMART" id="SM00638">
    <property type="entry name" value="LPD_N"/>
    <property type="match status" value="1"/>
</dbReference>
<evidence type="ECO:0000256" key="15">
    <source>
        <dbReference type="ARBA" id="ARBA00023166"/>
    </source>
</evidence>
<evidence type="ECO:0000256" key="10">
    <source>
        <dbReference type="ARBA" id="ARBA00022677"/>
    </source>
</evidence>
<evidence type="ECO:0000256" key="17">
    <source>
        <dbReference type="ARBA" id="ARBA00023221"/>
    </source>
</evidence>
<dbReference type="GO" id="GO:0005811">
    <property type="term" value="C:lipid droplet"/>
    <property type="evidence" value="ECO:0007669"/>
    <property type="project" value="UniProtKB-SubCell"/>
</dbReference>
<organism evidence="21 22">
    <name type="scientific">Myripristis murdjan</name>
    <name type="common">pinecone soldierfish</name>
    <dbReference type="NCBI Taxonomy" id="586833"/>
    <lineage>
        <taxon>Eukaryota</taxon>
        <taxon>Metazoa</taxon>
        <taxon>Chordata</taxon>
        <taxon>Craniata</taxon>
        <taxon>Vertebrata</taxon>
        <taxon>Euteleostomi</taxon>
        <taxon>Actinopterygii</taxon>
        <taxon>Neopterygii</taxon>
        <taxon>Teleostei</taxon>
        <taxon>Neoteleostei</taxon>
        <taxon>Acanthomorphata</taxon>
        <taxon>Holocentriformes</taxon>
        <taxon>Holocentridae</taxon>
        <taxon>Myripristis</taxon>
    </lineage>
</organism>
<dbReference type="GO" id="GO:0008201">
    <property type="term" value="F:heparin binding"/>
    <property type="evidence" value="ECO:0007669"/>
    <property type="project" value="UniProtKB-KW"/>
</dbReference>
<dbReference type="GO" id="GO:0030301">
    <property type="term" value="P:cholesterol transport"/>
    <property type="evidence" value="ECO:0007669"/>
    <property type="project" value="TreeGrafter"/>
</dbReference>
<dbReference type="Ensembl" id="ENSMMDT00005021550.1">
    <property type="protein sequence ID" value="ENSMMDP00005021065.1"/>
    <property type="gene ID" value="ENSMMDG00005010326.1"/>
</dbReference>
<dbReference type="GO" id="GO:0034361">
    <property type="term" value="C:very-low-density lipoprotein particle"/>
    <property type="evidence" value="ECO:0007669"/>
    <property type="project" value="UniProtKB-KW"/>
</dbReference>
<keyword evidence="4" id="KW-0813">Transport</keyword>
<dbReference type="InterPro" id="IPR015816">
    <property type="entry name" value="Vitellinogen_b-sht_N"/>
</dbReference>
<dbReference type="InParanoid" id="A0A667XTU7"/>
<evidence type="ECO:0000313" key="21">
    <source>
        <dbReference type="Ensembl" id="ENSMMDP00005021065.1"/>
    </source>
</evidence>
<reference evidence="21" key="2">
    <citation type="submission" date="2025-08" db="UniProtKB">
        <authorList>
            <consortium name="Ensembl"/>
        </authorList>
    </citation>
    <scope>IDENTIFICATION</scope>
</reference>
<evidence type="ECO:0000259" key="20">
    <source>
        <dbReference type="PROSITE" id="PS51211"/>
    </source>
</evidence>
<dbReference type="InterPro" id="IPR015819">
    <property type="entry name" value="Lipid_transp_b-sht_shell"/>
</dbReference>
<keyword evidence="13" id="KW-0445">Lipid transport</keyword>
<evidence type="ECO:0000313" key="22">
    <source>
        <dbReference type="Proteomes" id="UP000472263"/>
    </source>
</evidence>
<dbReference type="GO" id="GO:0042632">
    <property type="term" value="P:cholesterol homeostasis"/>
    <property type="evidence" value="ECO:0007669"/>
    <property type="project" value="TreeGrafter"/>
</dbReference>
<evidence type="ECO:0000256" key="19">
    <source>
        <dbReference type="PROSITE-ProRule" id="PRU00557"/>
    </source>
</evidence>
<evidence type="ECO:0000256" key="7">
    <source>
        <dbReference type="ARBA" id="ARBA00022525"/>
    </source>
</evidence>
<reference evidence="21" key="1">
    <citation type="submission" date="2019-06" db="EMBL/GenBank/DDBJ databases">
        <authorList>
            <consortium name="Wellcome Sanger Institute Data Sharing"/>
        </authorList>
    </citation>
    <scope>NUCLEOTIDE SEQUENCE [LARGE SCALE GENOMIC DNA]</scope>
</reference>
<dbReference type="GO" id="GO:0034359">
    <property type="term" value="C:mature chylomicron"/>
    <property type="evidence" value="ECO:0007669"/>
    <property type="project" value="TreeGrafter"/>
</dbReference>
<protein>
    <recommendedName>
        <fullName evidence="20">Vitellogenin domain-containing protein</fullName>
    </recommendedName>
</protein>
<keyword evidence="15" id="KW-1207">Sterol metabolism</keyword>
<dbReference type="PROSITE" id="PS51211">
    <property type="entry name" value="VITELLOGENIN"/>
    <property type="match status" value="1"/>
</dbReference>
<evidence type="ECO:0000256" key="11">
    <source>
        <dbReference type="ARBA" id="ARBA00022710"/>
    </source>
</evidence>
<sequence length="774" mass="86824">MKRFFLVKTCKSDDVFENLLLFPSSSEQDVGSIEEQSPMCFCKTPLHLFRYVYDYEAETFNGVTGATDYKSGPKVSCKVEIDVPQTCSFILRTTECSLSEIIDTDDQGNANYRQISQSSAFKAAMEKNTLKFMVAGQTDVTLFPEDDEPTDILNIKRGIISTLMVPVMEEEKNEEMATVHGVCETEFIVNAREDIATDVSVTRDLSRCDSFIAHREHTSPLALISGMQYPLSKLISSTQTCNYIFDKQKKHMTIQDSQHCLTGPLLPLSTDEANLKFLPMEAVEDKSPVQTKDAAIATMKKLIVQARATGGHQRATLFQQLVHELRGLKVDVLKSTAVEMMDMSEAVTFQALLQCGTPECSSATLHVLTTFDKAALEVDATVYALGLMPNPSRLLVKDMLAMAQYKQSKPIMFALSNVVRNVEHVTPEITAVSQFMVSILGEDCAGEKELTYMALRVVGNMGEAMEAADPTIKTILLKCMRQPITTLSVQLASIQAFRRMTITDEVNNLQFQYAKGAVQKRLAAYLTLMRKPEASDFEMVKKLLKQEQNMQVKAFVTSHIHNIISSTDPETQKLASRMMEVLQTSDVDTHADYTTMSRNYKLGMAQDGMMADMQGNIIFDPSSHLPREVMLETTLKVFGYNMDMWEVGVEGKGFEPTIEALFGKNGFFPDTVSKALYWAEDKMPSKINEVLEKWTVPDDLVREIVRNFNKLVKDLQSQDSTEAMAYLKIMGAELGYIKSSDLRFIANNALMYADILLMTIPKQVLQFVHFIHTT</sequence>
<dbReference type="PANTHER" id="PTHR13769:SF1">
    <property type="entry name" value="APOLIPOPROTEIN B-100"/>
    <property type="match status" value="1"/>
</dbReference>
<dbReference type="Gene3D" id="2.30.230.10">
    <property type="entry name" value="Lipovitellin, beta-sheet shell regions, chain A"/>
    <property type="match status" value="1"/>
</dbReference>